<dbReference type="Gene3D" id="3.40.50.720">
    <property type="entry name" value="NAD(P)-binding Rossmann-like Domain"/>
    <property type="match status" value="1"/>
</dbReference>
<dbReference type="Pfam" id="PF05368">
    <property type="entry name" value="NmrA"/>
    <property type="match status" value="1"/>
</dbReference>
<dbReference type="PANTHER" id="PTHR42748:SF11">
    <property type="entry name" value="NMRA-LIKE DOMAIN-CONTAINING PROTEIN"/>
    <property type="match status" value="1"/>
</dbReference>
<name>A0A9P6VE46_9HELO</name>
<dbReference type="EMBL" id="VNKQ01000016">
    <property type="protein sequence ID" value="KAG0646158.1"/>
    <property type="molecule type" value="Genomic_DNA"/>
</dbReference>
<dbReference type="InterPro" id="IPR036291">
    <property type="entry name" value="NAD(P)-bd_dom_sf"/>
</dbReference>
<gene>
    <name evidence="4" type="ORF">D0Z07_8121</name>
</gene>
<evidence type="ECO:0000256" key="2">
    <source>
        <dbReference type="ARBA" id="ARBA00022857"/>
    </source>
</evidence>
<comment type="similarity">
    <text evidence="1">Belongs to the NmrA-type oxidoreductase family.</text>
</comment>
<dbReference type="CDD" id="cd05251">
    <property type="entry name" value="NmrA_like_SDR_a"/>
    <property type="match status" value="1"/>
</dbReference>
<proteinExistence type="inferred from homology"/>
<protein>
    <recommendedName>
        <fullName evidence="3">NmrA-like domain-containing protein</fullName>
    </recommendedName>
</protein>
<dbReference type="InterPro" id="IPR008030">
    <property type="entry name" value="NmrA-like"/>
</dbReference>
<accession>A0A9P6VE46</accession>
<organism evidence="4 5">
    <name type="scientific">Hyphodiscus hymeniophilus</name>
    <dbReference type="NCBI Taxonomy" id="353542"/>
    <lineage>
        <taxon>Eukaryota</taxon>
        <taxon>Fungi</taxon>
        <taxon>Dikarya</taxon>
        <taxon>Ascomycota</taxon>
        <taxon>Pezizomycotina</taxon>
        <taxon>Leotiomycetes</taxon>
        <taxon>Helotiales</taxon>
        <taxon>Hyphodiscaceae</taxon>
        <taxon>Hyphodiscus</taxon>
    </lineage>
</organism>
<evidence type="ECO:0000259" key="3">
    <source>
        <dbReference type="Pfam" id="PF05368"/>
    </source>
</evidence>
<reference evidence="4" key="1">
    <citation type="submission" date="2019-07" db="EMBL/GenBank/DDBJ databases">
        <title>Hyphodiscus hymeniophilus genome sequencing and assembly.</title>
        <authorList>
            <person name="Kramer G."/>
            <person name="Nodwell J."/>
        </authorList>
    </citation>
    <scope>NUCLEOTIDE SEQUENCE</scope>
    <source>
        <strain evidence="4">ATCC 34498</strain>
    </source>
</reference>
<dbReference type="PANTHER" id="PTHR42748">
    <property type="entry name" value="NITROGEN METABOLITE REPRESSION PROTEIN NMRA FAMILY MEMBER"/>
    <property type="match status" value="1"/>
</dbReference>
<comment type="caution">
    <text evidence="4">The sequence shown here is derived from an EMBL/GenBank/DDBJ whole genome shotgun (WGS) entry which is preliminary data.</text>
</comment>
<sequence>MFELISADFVSHTSPIPASYPLKPSSHNAKSLCCLRATGQQGGSVISYVLNDPELSKEYTIRAITRDPTSSSASALAKLPIEVVKADINDSDSLFTALKGAHTVFAMTAPTFGPHAKAIEFGQGKAMADAAVQEGVCYLIFSTLPSVTKVSGGKYTNVYGFDAKADVEEYIRTVPIKSAFFAPGSFMQNFQGIIAPTPDGKGGYVIARHVSAMSQLPLIDIVGDTGKYVGAILAEPEKYEGRTFCAATALYSMEEIAQIISKASGMKVVYQETSVKEFKKHLPPWADMLIEMMLYQEEFGYYGPESKQLVAWAVENARGRVNTFEEYLMQNPLSLH</sequence>
<evidence type="ECO:0000313" key="5">
    <source>
        <dbReference type="Proteomes" id="UP000785200"/>
    </source>
</evidence>
<dbReference type="Proteomes" id="UP000785200">
    <property type="component" value="Unassembled WGS sequence"/>
</dbReference>
<dbReference type="GO" id="GO:0005634">
    <property type="term" value="C:nucleus"/>
    <property type="evidence" value="ECO:0007669"/>
    <property type="project" value="TreeGrafter"/>
</dbReference>
<evidence type="ECO:0000313" key="4">
    <source>
        <dbReference type="EMBL" id="KAG0646158.1"/>
    </source>
</evidence>
<feature type="domain" description="NmrA-like" evidence="3">
    <location>
        <begin position="34"/>
        <end position="328"/>
    </location>
</feature>
<dbReference type="Gene3D" id="3.90.25.10">
    <property type="entry name" value="UDP-galactose 4-epimerase, domain 1"/>
    <property type="match status" value="1"/>
</dbReference>
<evidence type="ECO:0000256" key="1">
    <source>
        <dbReference type="ARBA" id="ARBA00006328"/>
    </source>
</evidence>
<dbReference type="AlphaFoldDB" id="A0A9P6VE46"/>
<keyword evidence="5" id="KW-1185">Reference proteome</keyword>
<dbReference type="SUPFAM" id="SSF51735">
    <property type="entry name" value="NAD(P)-binding Rossmann-fold domains"/>
    <property type="match status" value="1"/>
</dbReference>
<dbReference type="InterPro" id="IPR051164">
    <property type="entry name" value="NmrA-like_oxidored"/>
</dbReference>
<keyword evidence="2" id="KW-0521">NADP</keyword>
<dbReference type="OrthoDB" id="3358371at2759"/>